<protein>
    <submittedName>
        <fullName evidence="1">Uncharacterized protein</fullName>
    </submittedName>
</protein>
<sequence length="106" mass="11689">MGQCKVCPGRQGLIDYLHQCDDLKDIEEIACKQWADCGLAAEWNSFATSHGNTVCDGIGGTVKRQVTKASLQCPYSDQILTSEASMDFCTENIPGINFLMLHQRMS</sequence>
<dbReference type="Proteomes" id="UP001152320">
    <property type="component" value="Chromosome 6"/>
</dbReference>
<reference evidence="1" key="1">
    <citation type="submission" date="2021-10" db="EMBL/GenBank/DDBJ databases">
        <title>Tropical sea cucumber genome reveals ecological adaptation and Cuvierian tubules defense mechanism.</title>
        <authorList>
            <person name="Chen T."/>
        </authorList>
    </citation>
    <scope>NUCLEOTIDE SEQUENCE</scope>
    <source>
        <strain evidence="1">Nanhai2018</strain>
        <tissue evidence="1">Muscle</tissue>
    </source>
</reference>
<evidence type="ECO:0000313" key="1">
    <source>
        <dbReference type="EMBL" id="KAJ8039650.1"/>
    </source>
</evidence>
<gene>
    <name evidence="1" type="ORF">HOLleu_13715</name>
</gene>
<dbReference type="EMBL" id="JAIZAY010000006">
    <property type="protein sequence ID" value="KAJ8039650.1"/>
    <property type="molecule type" value="Genomic_DNA"/>
</dbReference>
<comment type="caution">
    <text evidence="1">The sequence shown here is derived from an EMBL/GenBank/DDBJ whole genome shotgun (WGS) entry which is preliminary data.</text>
</comment>
<evidence type="ECO:0000313" key="2">
    <source>
        <dbReference type="Proteomes" id="UP001152320"/>
    </source>
</evidence>
<accession>A0A9Q1C7K8</accession>
<organism evidence="1 2">
    <name type="scientific">Holothuria leucospilota</name>
    <name type="common">Black long sea cucumber</name>
    <name type="synonym">Mertensiothuria leucospilota</name>
    <dbReference type="NCBI Taxonomy" id="206669"/>
    <lineage>
        <taxon>Eukaryota</taxon>
        <taxon>Metazoa</taxon>
        <taxon>Echinodermata</taxon>
        <taxon>Eleutherozoa</taxon>
        <taxon>Echinozoa</taxon>
        <taxon>Holothuroidea</taxon>
        <taxon>Aspidochirotacea</taxon>
        <taxon>Aspidochirotida</taxon>
        <taxon>Holothuriidae</taxon>
        <taxon>Holothuria</taxon>
    </lineage>
</organism>
<proteinExistence type="predicted"/>
<keyword evidence="2" id="KW-1185">Reference proteome</keyword>
<dbReference type="PANTHER" id="PTHR46601:SF1">
    <property type="entry name" value="ADF-H DOMAIN-CONTAINING PROTEIN"/>
    <property type="match status" value="1"/>
</dbReference>
<dbReference type="PANTHER" id="PTHR46601">
    <property type="entry name" value="ULP_PROTEASE DOMAIN-CONTAINING PROTEIN"/>
    <property type="match status" value="1"/>
</dbReference>
<dbReference type="OrthoDB" id="8195858at2759"/>
<dbReference type="AlphaFoldDB" id="A0A9Q1C7K8"/>
<name>A0A9Q1C7K8_HOLLE</name>